<gene>
    <name evidence="8" type="ORF">J41TS12_10920</name>
</gene>
<evidence type="ECO:0000313" key="9">
    <source>
        <dbReference type="Proteomes" id="UP000681162"/>
    </source>
</evidence>
<dbReference type="Pfam" id="PF04545">
    <property type="entry name" value="Sigma70_r4"/>
    <property type="match status" value="1"/>
</dbReference>
<protein>
    <recommendedName>
        <fullName evidence="10">Sigma-70 family RNA polymerase sigma factor</fullName>
    </recommendedName>
</protein>
<dbReference type="EMBL" id="BORR01000003">
    <property type="protein sequence ID" value="GIO36231.1"/>
    <property type="molecule type" value="Genomic_DNA"/>
</dbReference>
<comment type="caution">
    <text evidence="8">The sequence shown here is derived from an EMBL/GenBank/DDBJ whole genome shotgun (WGS) entry which is preliminary data.</text>
</comment>
<dbReference type="SUPFAM" id="SSF88946">
    <property type="entry name" value="Sigma2 domain of RNA polymerase sigma factors"/>
    <property type="match status" value="1"/>
</dbReference>
<dbReference type="AlphaFoldDB" id="A0A919XNE2"/>
<dbReference type="GO" id="GO:0006352">
    <property type="term" value="P:DNA-templated transcription initiation"/>
    <property type="evidence" value="ECO:0007669"/>
    <property type="project" value="InterPro"/>
</dbReference>
<keyword evidence="2" id="KW-0731">Sigma factor</keyword>
<keyword evidence="5" id="KW-0175">Coiled coil</keyword>
<dbReference type="InterPro" id="IPR007627">
    <property type="entry name" value="RNA_pol_sigma70_r2"/>
</dbReference>
<keyword evidence="1" id="KW-0805">Transcription regulation</keyword>
<dbReference type="SUPFAM" id="SSF88659">
    <property type="entry name" value="Sigma3 and sigma4 domains of RNA polymerase sigma factors"/>
    <property type="match status" value="1"/>
</dbReference>
<dbReference type="InterPro" id="IPR013324">
    <property type="entry name" value="RNA_pol_sigma_r3/r4-like"/>
</dbReference>
<feature type="coiled-coil region" evidence="5">
    <location>
        <begin position="328"/>
        <end position="408"/>
    </location>
</feature>
<keyword evidence="9" id="KW-1185">Reference proteome</keyword>
<dbReference type="Pfam" id="PF04542">
    <property type="entry name" value="Sigma70_r2"/>
    <property type="match status" value="1"/>
</dbReference>
<dbReference type="Gene3D" id="1.10.1740.10">
    <property type="match status" value="1"/>
</dbReference>
<dbReference type="PANTHER" id="PTHR30385">
    <property type="entry name" value="SIGMA FACTOR F FLAGELLAR"/>
    <property type="match status" value="1"/>
</dbReference>
<dbReference type="PANTHER" id="PTHR30385:SF1">
    <property type="entry name" value="RNA POLYMERASE SIGMA-H FACTOR"/>
    <property type="match status" value="1"/>
</dbReference>
<dbReference type="InterPro" id="IPR013325">
    <property type="entry name" value="RNA_pol_sigma_r2"/>
</dbReference>
<evidence type="ECO:0000256" key="5">
    <source>
        <dbReference type="SAM" id="Coils"/>
    </source>
</evidence>
<proteinExistence type="predicted"/>
<reference evidence="8 9" key="1">
    <citation type="submission" date="2021-03" db="EMBL/GenBank/DDBJ databases">
        <title>Antimicrobial resistance genes in bacteria isolated from Japanese honey, and their potential for conferring macrolide and lincosamide resistance in the American foulbrood pathogen Paenibacillus larvae.</title>
        <authorList>
            <person name="Okamoto M."/>
            <person name="Kumagai M."/>
            <person name="Kanamori H."/>
            <person name="Takamatsu D."/>
        </authorList>
    </citation>
    <scope>NUCLEOTIDE SEQUENCE [LARGE SCALE GENOMIC DNA]</scope>
    <source>
        <strain evidence="8 9">J41TS12</strain>
    </source>
</reference>
<evidence type="ECO:0000256" key="4">
    <source>
        <dbReference type="ARBA" id="ARBA00023163"/>
    </source>
</evidence>
<evidence type="ECO:0000313" key="8">
    <source>
        <dbReference type="EMBL" id="GIO36231.1"/>
    </source>
</evidence>
<dbReference type="RefSeq" id="WP_212938582.1">
    <property type="nucleotide sequence ID" value="NZ_BORR01000003.1"/>
</dbReference>
<keyword evidence="3" id="KW-0238">DNA-binding</keyword>
<accession>A0A919XNE2</accession>
<dbReference type="Proteomes" id="UP000681162">
    <property type="component" value="Unassembled WGS sequence"/>
</dbReference>
<evidence type="ECO:0000256" key="1">
    <source>
        <dbReference type="ARBA" id="ARBA00023015"/>
    </source>
</evidence>
<dbReference type="GO" id="GO:0016987">
    <property type="term" value="F:sigma factor activity"/>
    <property type="evidence" value="ECO:0007669"/>
    <property type="project" value="UniProtKB-KW"/>
</dbReference>
<organism evidence="8 9">
    <name type="scientific">Paenibacillus antibioticophila</name>
    <dbReference type="NCBI Taxonomy" id="1274374"/>
    <lineage>
        <taxon>Bacteria</taxon>
        <taxon>Bacillati</taxon>
        <taxon>Bacillota</taxon>
        <taxon>Bacilli</taxon>
        <taxon>Bacillales</taxon>
        <taxon>Paenibacillaceae</taxon>
        <taxon>Paenibacillus</taxon>
    </lineage>
</organism>
<dbReference type="Gene3D" id="1.20.140.160">
    <property type="match status" value="1"/>
</dbReference>
<dbReference type="InterPro" id="IPR007630">
    <property type="entry name" value="RNA_pol_sigma70_r4"/>
</dbReference>
<dbReference type="InterPro" id="IPR014284">
    <property type="entry name" value="RNA_pol_sigma-70_dom"/>
</dbReference>
<feature type="domain" description="RNA polymerase sigma-70 region 2" evidence="6">
    <location>
        <begin position="11"/>
        <end position="82"/>
    </location>
</feature>
<sequence>MNIAELTNEDIQKHRGMVHKVVNKYFRQVRDPAIDYDDLLSEANLALCKAYERFDPAKGFAFSTFAFTTISGYLQSFLNRRGSQIRYPSNIVLLGNKINKQELTDRDPEEIAQITGETTEQVEYAIQYLHRRTATSLDKPLRDKSGAIDPDTTHEALALTEDDLSGVFAEEFIRRLKPTQQTAVRMRMEGNTYSEIGTFMGISRTRVGQILLKVGERYLNIYSREENVGMAKGIKCEVNMTKEEYLQQRLKGKARTQIMKDLACGTAAFYKLLKEWGIKEVDAEEREMELLAPVKAAFEPTTEITKSSDHEQELASLQAAVALWKNDAERKGEYIADLENELAKAREKVENIQGRFMAVSEEQAAEISRLKEAMSGAAAIANQAGARISELEEENTRMKQELSNAGQASKVIAPVFGSAVSLYVPIVASDDPVRERLNVYHGLDALGGTFESAGLDRERIMRELFELLQTVVGFVATDLAELLPGQDVTEHVQRFFQEHNRQAYEQRQEAV</sequence>
<name>A0A919XNE2_9BACL</name>
<evidence type="ECO:0000256" key="2">
    <source>
        <dbReference type="ARBA" id="ARBA00023082"/>
    </source>
</evidence>
<dbReference type="NCBIfam" id="TIGR02937">
    <property type="entry name" value="sigma70-ECF"/>
    <property type="match status" value="1"/>
</dbReference>
<keyword evidence="4" id="KW-0804">Transcription</keyword>
<evidence type="ECO:0008006" key="10">
    <source>
        <dbReference type="Google" id="ProtNLM"/>
    </source>
</evidence>
<dbReference type="GO" id="GO:0003677">
    <property type="term" value="F:DNA binding"/>
    <property type="evidence" value="ECO:0007669"/>
    <property type="project" value="UniProtKB-KW"/>
</dbReference>
<evidence type="ECO:0000259" key="7">
    <source>
        <dbReference type="Pfam" id="PF04545"/>
    </source>
</evidence>
<feature type="domain" description="RNA polymerase sigma-70 region 4" evidence="7">
    <location>
        <begin position="174"/>
        <end position="211"/>
    </location>
</feature>
<evidence type="ECO:0000256" key="3">
    <source>
        <dbReference type="ARBA" id="ARBA00023125"/>
    </source>
</evidence>
<evidence type="ECO:0000259" key="6">
    <source>
        <dbReference type="Pfam" id="PF04542"/>
    </source>
</evidence>